<keyword evidence="8" id="KW-0804">Transcription</keyword>
<evidence type="ECO:0000256" key="3">
    <source>
        <dbReference type="ARBA" id="ARBA00022553"/>
    </source>
</evidence>
<name>A0AAD9CP30_DISEL</name>
<dbReference type="GO" id="GO:0010557">
    <property type="term" value="P:positive regulation of macromolecule biosynthetic process"/>
    <property type="evidence" value="ECO:0007669"/>
    <property type="project" value="UniProtKB-ARBA"/>
</dbReference>
<dbReference type="PRINTS" id="PR00929">
    <property type="entry name" value="ATHOOK"/>
</dbReference>
<keyword evidence="3" id="KW-0597">Phosphoprotein</keyword>
<keyword evidence="12" id="KW-1185">Reference proteome</keyword>
<evidence type="ECO:0000256" key="1">
    <source>
        <dbReference type="ARBA" id="ARBA00004123"/>
    </source>
</evidence>
<evidence type="ECO:0000256" key="5">
    <source>
        <dbReference type="ARBA" id="ARBA00022990"/>
    </source>
</evidence>
<keyword evidence="9" id="KW-0539">Nucleus</keyword>
<organism evidence="11 12">
    <name type="scientific">Dissostichus eleginoides</name>
    <name type="common">Patagonian toothfish</name>
    <name type="synonym">Dissostichus amissus</name>
    <dbReference type="NCBI Taxonomy" id="100907"/>
    <lineage>
        <taxon>Eukaryota</taxon>
        <taxon>Metazoa</taxon>
        <taxon>Chordata</taxon>
        <taxon>Craniata</taxon>
        <taxon>Vertebrata</taxon>
        <taxon>Euteleostomi</taxon>
        <taxon>Actinopterygii</taxon>
        <taxon>Neopterygii</taxon>
        <taxon>Teleostei</taxon>
        <taxon>Neoteleostei</taxon>
        <taxon>Acanthomorphata</taxon>
        <taxon>Eupercaria</taxon>
        <taxon>Perciformes</taxon>
        <taxon>Notothenioidei</taxon>
        <taxon>Nototheniidae</taxon>
        <taxon>Dissostichus</taxon>
    </lineage>
</organism>
<keyword evidence="7" id="KW-0238">DNA-binding</keyword>
<proteinExistence type="inferred from homology"/>
<evidence type="ECO:0000256" key="6">
    <source>
        <dbReference type="ARBA" id="ARBA00023015"/>
    </source>
</evidence>
<dbReference type="GO" id="GO:0003712">
    <property type="term" value="F:transcription coregulator activity"/>
    <property type="evidence" value="ECO:0007669"/>
    <property type="project" value="TreeGrafter"/>
</dbReference>
<feature type="compositionally biased region" description="Basic residues" evidence="10">
    <location>
        <begin position="180"/>
        <end position="190"/>
    </location>
</feature>
<feature type="region of interest" description="Disordered" evidence="10">
    <location>
        <begin position="124"/>
        <end position="205"/>
    </location>
</feature>
<dbReference type="AlphaFoldDB" id="A0AAD9CP30"/>
<dbReference type="GO" id="GO:0003677">
    <property type="term" value="F:DNA binding"/>
    <property type="evidence" value="ECO:0007669"/>
    <property type="project" value="UniProtKB-KW"/>
</dbReference>
<accession>A0AAD9CP30</accession>
<evidence type="ECO:0000313" key="12">
    <source>
        <dbReference type="Proteomes" id="UP001228049"/>
    </source>
</evidence>
<protein>
    <submittedName>
        <fullName evidence="11">High mobility group protein HMGI-C</fullName>
    </submittedName>
</protein>
<evidence type="ECO:0000256" key="2">
    <source>
        <dbReference type="ARBA" id="ARBA00010812"/>
    </source>
</evidence>
<gene>
    <name evidence="11" type="ORF">KUDE01_008487</name>
</gene>
<keyword evidence="6" id="KW-0805">Transcription regulation</keyword>
<evidence type="ECO:0000313" key="11">
    <source>
        <dbReference type="EMBL" id="KAK1906085.1"/>
    </source>
</evidence>
<dbReference type="Proteomes" id="UP001228049">
    <property type="component" value="Unassembled WGS sequence"/>
</dbReference>
<dbReference type="PANTHER" id="PTHR23341:SF2">
    <property type="entry name" value="HIGH MOBILITY GROUP PROTEIN HMG-12"/>
    <property type="match status" value="1"/>
</dbReference>
<dbReference type="InterPro" id="IPR000116">
    <property type="entry name" value="HMGA"/>
</dbReference>
<evidence type="ECO:0000256" key="4">
    <source>
        <dbReference type="ARBA" id="ARBA00022737"/>
    </source>
</evidence>
<evidence type="ECO:0000256" key="7">
    <source>
        <dbReference type="ARBA" id="ARBA00023125"/>
    </source>
</evidence>
<comment type="caution">
    <text evidence="11">The sequence shown here is derived from an EMBL/GenBank/DDBJ whole genome shotgun (WGS) entry which is preliminary data.</text>
</comment>
<sequence length="222" mass="23442">MGFCRSGVPHSVMSAVFCSVFVDKQRSAWSWSAGGQVSGILGTRPAFTCFMLVHCIRVYAFLVDSVSSLFSLALFQTPLPRPCYPPTGETSRAELSRLAAAWSCPVPPRCVVADFESQPLGVSGSANGGAAAPGTMSGHGDEAEESSGSQEPTGAAEPQKRRPGRPRKPPKEPSGEPVPKRPRGRPKGSKNKGPSKAAQKDVKVDGLKNKECESFKVLGNGI</sequence>
<keyword evidence="5" id="KW-0007">Acetylation</keyword>
<feature type="compositionally biased region" description="Low complexity" evidence="10">
    <location>
        <begin position="124"/>
        <end position="134"/>
    </location>
</feature>
<dbReference type="PRINTS" id="PR00930">
    <property type="entry name" value="HIGHMOBLTYIY"/>
</dbReference>
<reference evidence="11" key="1">
    <citation type="submission" date="2023-04" db="EMBL/GenBank/DDBJ databases">
        <title>Chromosome-level genome of Chaenocephalus aceratus.</title>
        <authorList>
            <person name="Park H."/>
        </authorList>
    </citation>
    <scope>NUCLEOTIDE SEQUENCE</scope>
    <source>
        <strain evidence="11">DE</strain>
        <tissue evidence="11">Muscle</tissue>
    </source>
</reference>
<keyword evidence="4" id="KW-0677">Repeat</keyword>
<dbReference type="GO" id="GO:0006355">
    <property type="term" value="P:regulation of DNA-templated transcription"/>
    <property type="evidence" value="ECO:0007669"/>
    <property type="project" value="InterPro"/>
</dbReference>
<dbReference type="PANTHER" id="PTHR23341">
    <property type="entry name" value="HIGH MOBILITY GROUP PROTEINS HMG-A AND C"/>
    <property type="match status" value="1"/>
</dbReference>
<evidence type="ECO:0000256" key="9">
    <source>
        <dbReference type="ARBA" id="ARBA00023242"/>
    </source>
</evidence>
<dbReference type="EMBL" id="JASDAP010000001">
    <property type="protein sequence ID" value="KAK1906085.1"/>
    <property type="molecule type" value="Genomic_DNA"/>
</dbReference>
<comment type="subcellular location">
    <subcellularLocation>
        <location evidence="1">Nucleus</location>
    </subcellularLocation>
</comment>
<dbReference type="GO" id="GO:0005634">
    <property type="term" value="C:nucleus"/>
    <property type="evidence" value="ECO:0007669"/>
    <property type="project" value="UniProtKB-SubCell"/>
</dbReference>
<evidence type="ECO:0000256" key="8">
    <source>
        <dbReference type="ARBA" id="ARBA00023163"/>
    </source>
</evidence>
<comment type="similarity">
    <text evidence="2">Belongs to the HMGA family.</text>
</comment>
<evidence type="ECO:0000256" key="10">
    <source>
        <dbReference type="SAM" id="MobiDB-lite"/>
    </source>
</evidence>
<dbReference type="GO" id="GO:0000785">
    <property type="term" value="C:chromatin"/>
    <property type="evidence" value="ECO:0007669"/>
    <property type="project" value="InterPro"/>
</dbReference>
<dbReference type="InterPro" id="IPR017956">
    <property type="entry name" value="AT_hook_DNA-bd_motif"/>
</dbReference>